<sequence>MHPSYISCTHQGYDCLTKTHSQPPLSLSFSLSYTFIRISLSFSFKKRAKGKTRRMMVEEGRGAPHGVLLAVVVAVVVAAPFLLGDGGEALSEAISELVSPAGLLLLPVTLIFLIRFLSSDRGTALSDIFSCGSPDSIHRVGGSPIGVALVLLLLLFLLYNRLSLFGGDDDSGE</sequence>
<name>A0A8K0IY96_COCNU</name>
<organism evidence="2 3">
    <name type="scientific">Cocos nucifera</name>
    <name type="common">Coconut palm</name>
    <dbReference type="NCBI Taxonomy" id="13894"/>
    <lineage>
        <taxon>Eukaryota</taxon>
        <taxon>Viridiplantae</taxon>
        <taxon>Streptophyta</taxon>
        <taxon>Embryophyta</taxon>
        <taxon>Tracheophyta</taxon>
        <taxon>Spermatophyta</taxon>
        <taxon>Magnoliopsida</taxon>
        <taxon>Liliopsida</taxon>
        <taxon>Arecaceae</taxon>
        <taxon>Arecoideae</taxon>
        <taxon>Cocoseae</taxon>
        <taxon>Attaleinae</taxon>
        <taxon>Cocos</taxon>
    </lineage>
</organism>
<evidence type="ECO:0000256" key="1">
    <source>
        <dbReference type="SAM" id="Phobius"/>
    </source>
</evidence>
<dbReference type="Proteomes" id="UP000797356">
    <property type="component" value="Chromosome 16"/>
</dbReference>
<dbReference type="EMBL" id="CM017887">
    <property type="protein sequence ID" value="KAG1371261.1"/>
    <property type="molecule type" value="Genomic_DNA"/>
</dbReference>
<keyword evidence="1" id="KW-1133">Transmembrane helix</keyword>
<accession>A0A8K0IY96</accession>
<comment type="caution">
    <text evidence="2">The sequence shown here is derived from an EMBL/GenBank/DDBJ whole genome shotgun (WGS) entry which is preliminary data.</text>
</comment>
<evidence type="ECO:0008006" key="4">
    <source>
        <dbReference type="Google" id="ProtNLM"/>
    </source>
</evidence>
<dbReference type="PANTHER" id="PTHR33306:SF1">
    <property type="entry name" value="EXPRESSED PROTEIN"/>
    <property type="match status" value="1"/>
</dbReference>
<evidence type="ECO:0000313" key="2">
    <source>
        <dbReference type="EMBL" id="KAG1371261.1"/>
    </source>
</evidence>
<keyword evidence="3" id="KW-1185">Reference proteome</keyword>
<feature type="transmembrane region" description="Helical" evidence="1">
    <location>
        <begin position="137"/>
        <end position="159"/>
    </location>
</feature>
<keyword evidence="1" id="KW-0472">Membrane</keyword>
<dbReference type="OrthoDB" id="780524at2759"/>
<feature type="transmembrane region" description="Helical" evidence="1">
    <location>
        <begin position="25"/>
        <end position="44"/>
    </location>
</feature>
<keyword evidence="1" id="KW-0812">Transmembrane</keyword>
<reference evidence="2" key="1">
    <citation type="journal article" date="2017" name="Gigascience">
        <title>The genome draft of coconut (Cocos nucifera).</title>
        <authorList>
            <person name="Xiao Y."/>
            <person name="Xu P."/>
            <person name="Fan H."/>
            <person name="Baudouin L."/>
            <person name="Xia W."/>
            <person name="Bocs S."/>
            <person name="Xu J."/>
            <person name="Li Q."/>
            <person name="Guo A."/>
            <person name="Zhou L."/>
            <person name="Li J."/>
            <person name="Wu Y."/>
            <person name="Ma Z."/>
            <person name="Armero A."/>
            <person name="Issali A.E."/>
            <person name="Liu N."/>
            <person name="Peng M."/>
            <person name="Yang Y."/>
        </authorList>
    </citation>
    <scope>NUCLEOTIDE SEQUENCE</scope>
    <source>
        <tissue evidence="2">Spear leaf of Hainan Tall coconut</tissue>
    </source>
</reference>
<dbReference type="AlphaFoldDB" id="A0A8K0IY96"/>
<reference evidence="2" key="2">
    <citation type="submission" date="2019-07" db="EMBL/GenBank/DDBJ databases">
        <authorList>
            <person name="Yang Y."/>
            <person name="Bocs S."/>
            <person name="Baudouin L."/>
        </authorList>
    </citation>
    <scope>NUCLEOTIDE SEQUENCE</scope>
    <source>
        <tissue evidence="2">Spear leaf of Hainan Tall coconut</tissue>
    </source>
</reference>
<proteinExistence type="predicted"/>
<dbReference type="PANTHER" id="PTHR33306">
    <property type="entry name" value="EXPRESSED PROTEIN-RELATED-RELATED"/>
    <property type="match status" value="1"/>
</dbReference>
<feature type="transmembrane region" description="Helical" evidence="1">
    <location>
        <begin position="98"/>
        <end position="117"/>
    </location>
</feature>
<gene>
    <name evidence="2" type="ORF">COCNU_16G003550</name>
</gene>
<evidence type="ECO:0000313" key="3">
    <source>
        <dbReference type="Proteomes" id="UP000797356"/>
    </source>
</evidence>
<protein>
    <recommendedName>
        <fullName evidence="4">Transmembrane protein</fullName>
    </recommendedName>
</protein>
<feature type="transmembrane region" description="Helical" evidence="1">
    <location>
        <begin position="65"/>
        <end position="83"/>
    </location>
</feature>